<reference evidence="1" key="1">
    <citation type="journal article" date="2023" name="G3 (Bethesda)">
        <title>A reference genome for the long-term kleptoplast-retaining sea slug Elysia crispata morphotype clarki.</title>
        <authorList>
            <person name="Eastman K.E."/>
            <person name="Pendleton A.L."/>
            <person name="Shaikh M.A."/>
            <person name="Suttiyut T."/>
            <person name="Ogas R."/>
            <person name="Tomko P."/>
            <person name="Gavelis G."/>
            <person name="Widhalm J.R."/>
            <person name="Wisecaver J.H."/>
        </authorList>
    </citation>
    <scope>NUCLEOTIDE SEQUENCE</scope>
    <source>
        <strain evidence="1">ECLA1</strain>
    </source>
</reference>
<accession>A0AAE1A118</accession>
<name>A0AAE1A118_9GAST</name>
<evidence type="ECO:0000313" key="2">
    <source>
        <dbReference type="Proteomes" id="UP001283361"/>
    </source>
</evidence>
<sequence length="83" mass="9492">MTLDRQYSRDFNFREKLDCDYGPFKAVKRLTPTAHLFNYVVSPPGRAVGGDLRLALALKTQPLPRSHWYLKDSAQGDSYVDCI</sequence>
<gene>
    <name evidence="1" type="ORF">RRG08_012917</name>
</gene>
<evidence type="ECO:0000313" key="1">
    <source>
        <dbReference type="EMBL" id="KAK3778641.1"/>
    </source>
</evidence>
<dbReference type="EMBL" id="JAWDGP010002895">
    <property type="protein sequence ID" value="KAK3778641.1"/>
    <property type="molecule type" value="Genomic_DNA"/>
</dbReference>
<keyword evidence="2" id="KW-1185">Reference proteome</keyword>
<proteinExistence type="predicted"/>
<dbReference type="Proteomes" id="UP001283361">
    <property type="component" value="Unassembled WGS sequence"/>
</dbReference>
<organism evidence="1 2">
    <name type="scientific">Elysia crispata</name>
    <name type="common">lettuce slug</name>
    <dbReference type="NCBI Taxonomy" id="231223"/>
    <lineage>
        <taxon>Eukaryota</taxon>
        <taxon>Metazoa</taxon>
        <taxon>Spiralia</taxon>
        <taxon>Lophotrochozoa</taxon>
        <taxon>Mollusca</taxon>
        <taxon>Gastropoda</taxon>
        <taxon>Heterobranchia</taxon>
        <taxon>Euthyneura</taxon>
        <taxon>Panpulmonata</taxon>
        <taxon>Sacoglossa</taxon>
        <taxon>Placobranchoidea</taxon>
        <taxon>Plakobranchidae</taxon>
        <taxon>Elysia</taxon>
    </lineage>
</organism>
<protein>
    <submittedName>
        <fullName evidence="1">Uncharacterized protein</fullName>
    </submittedName>
</protein>
<comment type="caution">
    <text evidence="1">The sequence shown here is derived from an EMBL/GenBank/DDBJ whole genome shotgun (WGS) entry which is preliminary data.</text>
</comment>
<dbReference type="AlphaFoldDB" id="A0AAE1A118"/>